<dbReference type="RefSeq" id="WP_004895413.1">
    <property type="nucleotide sequence ID" value="NZ_CP031701.1"/>
</dbReference>
<keyword evidence="2 8" id="KW-0813">Transport</keyword>
<comment type="function">
    <text evidence="8">The phosphoenolpyruvate-dependent sugar phosphotransferase system (PTS), a major carbohydrate active -transport system, catalyzes the phosphorylation of incoming sugar substrates concomitant with their translocation across the cell membrane.</text>
</comment>
<dbReference type="GO" id="GO:0008982">
    <property type="term" value="F:protein-N(PI)-phosphohistidine-sugar phosphotransferase activity"/>
    <property type="evidence" value="ECO:0007669"/>
    <property type="project" value="UniProtKB-UniRule"/>
</dbReference>
<dbReference type="OrthoDB" id="1550290at2"/>
<evidence type="ECO:0000313" key="10">
    <source>
        <dbReference type="Proteomes" id="UP000070346"/>
    </source>
</evidence>
<dbReference type="Pfam" id="PF02378">
    <property type="entry name" value="PTS_EIIC"/>
    <property type="match status" value="1"/>
</dbReference>
<dbReference type="PANTHER" id="PTHR33989">
    <property type="match status" value="1"/>
</dbReference>
<dbReference type="EMBL" id="LSNG01000031">
    <property type="protein sequence ID" value="KXN76135.1"/>
    <property type="molecule type" value="Genomic_DNA"/>
</dbReference>
<accession>A0A137PMC0</accession>
<keyword evidence="3 8" id="KW-1003">Cell membrane</keyword>
<evidence type="ECO:0000256" key="8">
    <source>
        <dbReference type="PIRNR" id="PIRNR006351"/>
    </source>
</evidence>
<evidence type="ECO:0000256" key="7">
    <source>
        <dbReference type="ARBA" id="ARBA00023136"/>
    </source>
</evidence>
<sequence>MSSLVKWLETYVLPPASRLAQVRWLVAMRDTFISLLPITMAGSIAMLFNSIIRAAKVQMHWDTFYSLMQPVVAIDNIIWEGTFALFAVYFAISWGYHLAKTYEVNRFAGSVASLVAFAMSISDSVKLRIDGDVVDIKNAFDIKQFSTMGLFTAIIFGCIGTALFITFYKARIRLKVDSSMPHAEWVAFSTLIPILLSIFIVGFVNYAFQRLTGTYFGNWLLTTIQRPLVNLGQGFGVVLLVTFLVQIFWFFGINGISVLTPVMDSLWLTPENINVTAVRNSEHVPYIWVRDSFNVFAWFGGAGGTLVLIIAILMFSKRKDYRTIAKMAVAPGIFNINEPIIFGLPVVFNPVYLIPFVVAPLVNVSLAYWATQAGLVNPVQIFVPTVMPPLIGPFLACNYDWRAIVLALINMVIALLIWMPFVFAADKIAKQDNNQRNFYLPQY</sequence>
<dbReference type="PROSITE" id="PS51105">
    <property type="entry name" value="PTS_EIIC_TYPE_3"/>
    <property type="match status" value="1"/>
</dbReference>
<gene>
    <name evidence="9" type="ORF">AYJ53_08950</name>
</gene>
<evidence type="ECO:0000256" key="4">
    <source>
        <dbReference type="ARBA" id="ARBA00022597"/>
    </source>
</evidence>
<proteinExistence type="predicted"/>
<comment type="subcellular location">
    <subcellularLocation>
        <location evidence="1">Cell membrane</location>
        <topology evidence="1">Multi-pass membrane protein</topology>
    </subcellularLocation>
</comment>
<dbReference type="GO" id="GO:1902815">
    <property type="term" value="P:N,N'-diacetylchitobiose import"/>
    <property type="evidence" value="ECO:0007669"/>
    <property type="project" value="TreeGrafter"/>
</dbReference>
<dbReference type="InterPro" id="IPR051088">
    <property type="entry name" value="PTS_Sugar-EIIC/EIIB"/>
</dbReference>
<evidence type="ECO:0000256" key="2">
    <source>
        <dbReference type="ARBA" id="ARBA00022448"/>
    </source>
</evidence>
<dbReference type="AlphaFoldDB" id="A0A137PMC0"/>
<comment type="caution">
    <text evidence="9">The sequence shown here is derived from an EMBL/GenBank/DDBJ whole genome shotgun (WGS) entry which is preliminary data.</text>
</comment>
<dbReference type="GO" id="GO:0009401">
    <property type="term" value="P:phosphoenolpyruvate-dependent sugar phosphotransferase system"/>
    <property type="evidence" value="ECO:0007669"/>
    <property type="project" value="InterPro"/>
</dbReference>
<keyword evidence="4 8" id="KW-0762">Sugar transport</keyword>
<reference evidence="9 10" key="1">
    <citation type="submission" date="2016-02" db="EMBL/GenBank/DDBJ databases">
        <title>Complete Genome Sequences of Lactobacillus johnsonii Strain W1.</title>
        <authorList>
            <person name="Sun Y."/>
            <person name="Wu X."/>
        </authorList>
    </citation>
    <scope>NUCLEOTIDE SEQUENCE [LARGE SCALE GENOMIC DNA]</scope>
    <source>
        <strain evidence="9 10">W1</strain>
    </source>
</reference>
<dbReference type="NCBIfam" id="TIGR00410">
    <property type="entry name" value="lacE"/>
    <property type="match status" value="1"/>
</dbReference>
<dbReference type="PIRSF" id="PIRSF006351">
    <property type="entry name" value="PTS_EIIC-Cellobiose"/>
    <property type="match status" value="1"/>
</dbReference>
<dbReference type="PANTHER" id="PTHR33989:SF4">
    <property type="entry name" value="PTS SYSTEM N,N'-DIACETYLCHITOBIOSE-SPECIFIC EIIC COMPONENT"/>
    <property type="match status" value="1"/>
</dbReference>
<evidence type="ECO:0000256" key="6">
    <source>
        <dbReference type="ARBA" id="ARBA00022989"/>
    </source>
</evidence>
<evidence type="ECO:0000256" key="1">
    <source>
        <dbReference type="ARBA" id="ARBA00004651"/>
    </source>
</evidence>
<name>A0A137PMC0_LACJH</name>
<dbReference type="InterPro" id="IPR004501">
    <property type="entry name" value="PTS_EIIC_3"/>
</dbReference>
<evidence type="ECO:0000256" key="3">
    <source>
        <dbReference type="ARBA" id="ARBA00022475"/>
    </source>
</evidence>
<keyword evidence="6" id="KW-1133">Transmembrane helix</keyword>
<keyword evidence="5" id="KW-0812">Transmembrane</keyword>
<evidence type="ECO:0000313" key="9">
    <source>
        <dbReference type="EMBL" id="KXN76135.1"/>
    </source>
</evidence>
<dbReference type="GO" id="GO:0005886">
    <property type="term" value="C:plasma membrane"/>
    <property type="evidence" value="ECO:0007669"/>
    <property type="project" value="UniProtKB-SubCell"/>
</dbReference>
<dbReference type="InterPro" id="IPR004796">
    <property type="entry name" value="PTS_IIC_cello"/>
</dbReference>
<evidence type="ECO:0000256" key="5">
    <source>
        <dbReference type="ARBA" id="ARBA00022692"/>
    </source>
</evidence>
<keyword evidence="7 8" id="KW-0472">Membrane</keyword>
<dbReference type="InterPro" id="IPR003352">
    <property type="entry name" value="PTS_EIIC"/>
</dbReference>
<dbReference type="STRING" id="33959.BBP16_09520"/>
<organism evidence="9 10">
    <name type="scientific">Lactobacillus johnsonii</name>
    <dbReference type="NCBI Taxonomy" id="33959"/>
    <lineage>
        <taxon>Bacteria</taxon>
        <taxon>Bacillati</taxon>
        <taxon>Bacillota</taxon>
        <taxon>Bacilli</taxon>
        <taxon>Lactobacillales</taxon>
        <taxon>Lactobacillaceae</taxon>
        <taxon>Lactobacillus</taxon>
    </lineage>
</organism>
<protein>
    <recommendedName>
        <fullName evidence="8">Permease IIC component</fullName>
    </recommendedName>
</protein>
<dbReference type="Proteomes" id="UP000070346">
    <property type="component" value="Unassembled WGS sequence"/>
</dbReference>